<dbReference type="Pfam" id="PF24833">
    <property type="entry name" value="Rhabdo_glycop_CD"/>
    <property type="match status" value="1"/>
</dbReference>
<evidence type="ECO:0000313" key="9">
    <source>
        <dbReference type="EMBL" id="QMP82264.1"/>
    </source>
</evidence>
<keyword evidence="3" id="KW-0946">Virion</keyword>
<evidence type="ECO:0000256" key="6">
    <source>
        <dbReference type="SAM" id="Phobius"/>
    </source>
</evidence>
<dbReference type="Gene3D" id="2.30.29.130">
    <property type="match status" value="1"/>
</dbReference>
<keyword evidence="6" id="KW-0812">Transmembrane</keyword>
<feature type="domain" description="Spike glycoprotein fusion" evidence="7">
    <location>
        <begin position="67"/>
        <end position="166"/>
    </location>
</feature>
<dbReference type="InterPro" id="IPR055447">
    <property type="entry name" value="Rhabdo_glycop_CD"/>
</dbReference>
<reference evidence="9" key="1">
    <citation type="journal article" date="2019" name="PLoS Pathog.">
        <title>Re-assessing the diversity of negative strand RNA viruses in insects.</title>
        <authorList>
            <person name="Kafer S."/>
            <person name="Paraskevopoulou S."/>
            <person name="Zirkel F."/>
            <person name="Wieseke N."/>
            <person name="Donath A."/>
            <person name="Petersen M."/>
            <person name="Jones T.C."/>
            <person name="Liu S."/>
            <person name="Zhou X."/>
            <person name="Middendorf M."/>
            <person name="Junglen S."/>
            <person name="Misof B."/>
            <person name="Drosten C."/>
        </authorList>
    </citation>
    <scope>NUCLEOTIDE SEQUENCE</scope>
    <source>
        <strain evidence="9">OKIAV8</strain>
    </source>
</reference>
<evidence type="ECO:0000259" key="7">
    <source>
        <dbReference type="Pfam" id="PF00974"/>
    </source>
</evidence>
<accession>A0A7D7IUG6</accession>
<evidence type="ECO:0000256" key="5">
    <source>
        <dbReference type="ARBA" id="ARBA00023180"/>
    </source>
</evidence>
<comment type="subcellular location">
    <subcellularLocation>
        <location evidence="1">Virion membrane</location>
    </subcellularLocation>
</comment>
<dbReference type="GO" id="GO:0019031">
    <property type="term" value="C:viral envelope"/>
    <property type="evidence" value="ECO:0007669"/>
    <property type="project" value="InterPro"/>
</dbReference>
<feature type="transmembrane region" description="Helical" evidence="6">
    <location>
        <begin position="463"/>
        <end position="484"/>
    </location>
</feature>
<dbReference type="GO" id="GO:0055036">
    <property type="term" value="C:virion membrane"/>
    <property type="evidence" value="ECO:0007669"/>
    <property type="project" value="UniProtKB-SubCell"/>
</dbReference>
<dbReference type="SUPFAM" id="SSF161008">
    <property type="entry name" value="Viral glycoprotein ectodomain-like"/>
    <property type="match status" value="1"/>
</dbReference>
<proteinExistence type="predicted"/>
<evidence type="ECO:0000256" key="4">
    <source>
        <dbReference type="ARBA" id="ARBA00023136"/>
    </source>
</evidence>
<keyword evidence="5" id="KW-0325">Glycoprotein</keyword>
<keyword evidence="6" id="KW-1133">Transmembrane helix</keyword>
<sequence length="511" mass="57930">MTVLFVSFTLIAIVTGSDVLPIQLIGELGGINDHHISCDHTFFGDSIHDLRTYKFESIDPVPNHEGVEGYMCIKHKHVLRCKEGFLGGQTLTRHSEVVPISPSECYDAVDKWKIGQLPDEDVIDPDCGWWTTNDRVKMLIKVIPKNVQFDMYNARAVDKIFLNGICDNLVCETVYKGVLWMTPNEMKKNCPTTRKSVVEIKVGFPYSLDNLVIHSNYVPNVSFRGACRLFRFCDTVGYRLRTGHFVKWFSPMSHEMNVTLFSLPICDYPNTVITDTQDVKLNDVELDVTQILYRDRCLSTSYKIQDNQTVSRYDISYFQPQVPVTAPGLIPINGSLRAGLFKYAEVSDIRIKCLNCDSCEISGKTLDGPVVLPSDVMHCNCSNFVGCDLPNGLRVYNTSIFNPLRDITNLIQEEIVRARLNLNYFEHPILSEGSQVELVGSSTEINSHKGTFSFSFGGMVKRLYVVLIFGLAFGFTVLVVYICIACRRRSHKRMTIRQSEEQGIPMVYWGR</sequence>
<keyword evidence="4 6" id="KW-0472">Membrane</keyword>
<name>A0A7D7IUG6_9RHAB</name>
<reference evidence="9" key="2">
    <citation type="submission" date="2020-03" db="EMBL/GenBank/DDBJ databases">
        <authorList>
            <person name="Kafer S."/>
            <person name="Paraskevopoulou S."/>
            <person name="Zirkel F."/>
            <person name="Wieseke N."/>
            <person name="Donath A."/>
            <person name="Petersen M."/>
            <person name="Jones T.C."/>
            <person name="Liu S."/>
            <person name="Zhou X."/>
            <person name="Middendorf M."/>
            <person name="Junglen S."/>
            <person name="Misof B."/>
            <person name="Drosten C."/>
        </authorList>
    </citation>
    <scope>NUCLEOTIDE SEQUENCE</scope>
    <source>
        <strain evidence="9">OKIAV8</strain>
    </source>
</reference>
<protein>
    <submittedName>
        <fullName evidence="9">Glycoprotein</fullName>
    </submittedName>
</protein>
<evidence type="ECO:0000256" key="2">
    <source>
        <dbReference type="ARBA" id="ARBA00022729"/>
    </source>
</evidence>
<evidence type="ECO:0000256" key="1">
    <source>
        <dbReference type="ARBA" id="ARBA00004182"/>
    </source>
</evidence>
<evidence type="ECO:0000256" key="3">
    <source>
        <dbReference type="ARBA" id="ARBA00022844"/>
    </source>
</evidence>
<organism evidence="9">
    <name type="scientific">Hymenopteran rhabdo-related virus OKIAV8</name>
    <dbReference type="NCBI Taxonomy" id="2746296"/>
    <lineage>
        <taxon>Viruses</taxon>
        <taxon>Riboviria</taxon>
        <taxon>Orthornavirae</taxon>
        <taxon>Negarnaviricota</taxon>
        <taxon>Haploviricotina</taxon>
        <taxon>Monjiviricetes</taxon>
        <taxon>Mononegavirales</taxon>
        <taxon>Rhabdoviridae</taxon>
    </lineage>
</organism>
<dbReference type="InterPro" id="IPR001903">
    <property type="entry name" value="Rhabdo_glycop_FD"/>
</dbReference>
<dbReference type="Pfam" id="PF00974">
    <property type="entry name" value="Rhabdo_glycop_FD"/>
    <property type="match status" value="1"/>
</dbReference>
<feature type="domain" description="Spike glycoprotein G central" evidence="8">
    <location>
        <begin position="266"/>
        <end position="350"/>
    </location>
</feature>
<keyword evidence="2" id="KW-0732">Signal</keyword>
<dbReference type="EMBL" id="MT153471">
    <property type="protein sequence ID" value="QMP82264.1"/>
    <property type="molecule type" value="Viral_cRNA"/>
</dbReference>
<evidence type="ECO:0000259" key="8">
    <source>
        <dbReference type="Pfam" id="PF24833"/>
    </source>
</evidence>